<keyword evidence="4" id="KW-1003">Cell membrane</keyword>
<evidence type="ECO:0000313" key="10">
    <source>
        <dbReference type="Proteomes" id="UP000676325"/>
    </source>
</evidence>
<reference evidence="9" key="1">
    <citation type="submission" date="2021-04" db="EMBL/GenBank/DDBJ databases">
        <title>Genome based classification of Actinospica acidithermotolerans sp. nov., an actinobacterium isolated from an Indonesian hot spring.</title>
        <authorList>
            <person name="Kusuma A.B."/>
            <person name="Putra K.E."/>
            <person name="Nafisah S."/>
            <person name="Loh J."/>
            <person name="Nouioui I."/>
            <person name="Goodfellow M."/>
        </authorList>
    </citation>
    <scope>NUCLEOTIDE SEQUENCE</scope>
    <source>
        <strain evidence="9">MGRD01-02</strain>
    </source>
</reference>
<accession>A0A941IHR2</accession>
<keyword evidence="10" id="KW-1185">Reference proteome</keyword>
<feature type="transmembrane region" description="Helical" evidence="8">
    <location>
        <begin position="44"/>
        <end position="63"/>
    </location>
</feature>
<keyword evidence="5 8" id="KW-0812">Transmembrane</keyword>
<proteinExistence type="inferred from homology"/>
<dbReference type="GO" id="GO:0034257">
    <property type="term" value="F:nicotinamide riboside transmembrane transporter activity"/>
    <property type="evidence" value="ECO:0007669"/>
    <property type="project" value="InterPro"/>
</dbReference>
<evidence type="ECO:0000256" key="1">
    <source>
        <dbReference type="ARBA" id="ARBA00004651"/>
    </source>
</evidence>
<keyword evidence="6 8" id="KW-1133">Transmembrane helix</keyword>
<dbReference type="RefSeq" id="WP_212518647.1">
    <property type="nucleotide sequence ID" value="NZ_JAGSOH010000036.1"/>
</dbReference>
<comment type="similarity">
    <text evidence="2">Belongs to the nicotinamide ribonucleoside (NR) uptake permease (TC 4.B.1) family.</text>
</comment>
<comment type="subcellular location">
    <subcellularLocation>
        <location evidence="1">Cell membrane</location>
        <topology evidence="1">Multi-pass membrane protein</topology>
    </subcellularLocation>
</comment>
<feature type="transmembrane region" description="Helical" evidence="8">
    <location>
        <begin position="181"/>
        <end position="201"/>
    </location>
</feature>
<evidence type="ECO:0000256" key="8">
    <source>
        <dbReference type="SAM" id="Phobius"/>
    </source>
</evidence>
<keyword evidence="7 8" id="KW-0472">Membrane</keyword>
<organism evidence="9 10">
    <name type="scientific">Actinospica acidithermotolerans</name>
    <dbReference type="NCBI Taxonomy" id="2828514"/>
    <lineage>
        <taxon>Bacteria</taxon>
        <taxon>Bacillati</taxon>
        <taxon>Actinomycetota</taxon>
        <taxon>Actinomycetes</taxon>
        <taxon>Catenulisporales</taxon>
        <taxon>Actinospicaceae</taxon>
        <taxon>Actinospica</taxon>
    </lineage>
</organism>
<evidence type="ECO:0000256" key="3">
    <source>
        <dbReference type="ARBA" id="ARBA00022448"/>
    </source>
</evidence>
<keyword evidence="3" id="KW-0813">Transport</keyword>
<dbReference type="GO" id="GO:0005886">
    <property type="term" value="C:plasma membrane"/>
    <property type="evidence" value="ECO:0007669"/>
    <property type="project" value="UniProtKB-SubCell"/>
</dbReference>
<feature type="transmembrane region" description="Helical" evidence="8">
    <location>
        <begin position="108"/>
        <end position="126"/>
    </location>
</feature>
<dbReference type="EMBL" id="JAGSOH010000036">
    <property type="protein sequence ID" value="MBR7827504.1"/>
    <property type="molecule type" value="Genomic_DNA"/>
</dbReference>
<evidence type="ECO:0000256" key="7">
    <source>
        <dbReference type="ARBA" id="ARBA00023136"/>
    </source>
</evidence>
<dbReference type="PANTHER" id="PTHR36122">
    <property type="entry name" value="NICOTINAMIDE RIBOSIDE TRANSPORTER PNUC"/>
    <property type="match status" value="1"/>
</dbReference>
<dbReference type="Pfam" id="PF04973">
    <property type="entry name" value="NMN_transporter"/>
    <property type="match status" value="1"/>
</dbReference>
<name>A0A941IHR2_9ACTN</name>
<dbReference type="PANTHER" id="PTHR36122:SF2">
    <property type="entry name" value="NICOTINAMIDE RIBOSIDE TRANSPORTER PNUC"/>
    <property type="match status" value="1"/>
</dbReference>
<evidence type="ECO:0000313" key="9">
    <source>
        <dbReference type="EMBL" id="MBR7827504.1"/>
    </source>
</evidence>
<dbReference type="Proteomes" id="UP000676325">
    <property type="component" value="Unassembled WGS sequence"/>
</dbReference>
<sequence length="224" mass="24128">MNGLFGWANAVAFQLGGETVRWSDLLGNLLGLATVALAIRRSLWAWPVQITGAILLFGASMSVHLGGNAARQLVVVAAASYGWWRWNRQRGAEHPQGVTIRWARGAERLALLGFLAVGTLGFAWLLSATHSSWAPLPDAYIFVGSLAATLCQGRGWVEFWFVWIAVDVVGVPLAFHSGLPVSGFTYAVYFVLVIAGLRQWIRLARTAPAPAPIESAPVVEGVHA</sequence>
<dbReference type="NCBIfam" id="TIGR01528">
    <property type="entry name" value="NMN_trans_PnuC"/>
    <property type="match status" value="1"/>
</dbReference>
<gene>
    <name evidence="9" type="ORF">KDK95_14390</name>
</gene>
<dbReference type="InterPro" id="IPR006419">
    <property type="entry name" value="NMN_transpt_PnuC"/>
</dbReference>
<evidence type="ECO:0000256" key="5">
    <source>
        <dbReference type="ARBA" id="ARBA00022692"/>
    </source>
</evidence>
<evidence type="ECO:0000256" key="4">
    <source>
        <dbReference type="ARBA" id="ARBA00022475"/>
    </source>
</evidence>
<protein>
    <submittedName>
        <fullName evidence="9">Nicotinamide mononucleotide transporter</fullName>
    </submittedName>
</protein>
<comment type="caution">
    <text evidence="9">The sequence shown here is derived from an EMBL/GenBank/DDBJ whole genome shotgun (WGS) entry which is preliminary data.</text>
</comment>
<evidence type="ECO:0000256" key="6">
    <source>
        <dbReference type="ARBA" id="ARBA00022989"/>
    </source>
</evidence>
<dbReference type="AlphaFoldDB" id="A0A941IHR2"/>
<evidence type="ECO:0000256" key="2">
    <source>
        <dbReference type="ARBA" id="ARBA00006669"/>
    </source>
</evidence>